<keyword evidence="4" id="KW-1185">Reference proteome</keyword>
<dbReference type="Gene3D" id="3.90.550.10">
    <property type="entry name" value="Spore Coat Polysaccharide Biosynthesis Protein SpsA, Chain A"/>
    <property type="match status" value="1"/>
</dbReference>
<dbReference type="RefSeq" id="XP_044565781.1">
    <property type="nucleotide sequence ID" value="XM_044703421.1"/>
</dbReference>
<dbReference type="VEuPathDB" id="AmoebaDB:NF0052080"/>
<feature type="compositionally biased region" description="Low complexity" evidence="1">
    <location>
        <begin position="239"/>
        <end position="256"/>
    </location>
</feature>
<accession>A0A6A5C5F2</accession>
<dbReference type="AlphaFoldDB" id="A0A6A5C5F2"/>
<proteinExistence type="predicted"/>
<dbReference type="Proteomes" id="UP000444721">
    <property type="component" value="Unassembled WGS sequence"/>
</dbReference>
<protein>
    <submittedName>
        <fullName evidence="3">Uncharacterized protein</fullName>
    </submittedName>
</protein>
<keyword evidence="2" id="KW-0472">Membrane</keyword>
<sequence length="655" mass="77240">MKHLHPRICLSPFTSSDESSHVAEGLLPNMHHYIQYHLSKLSFLSLACICLLVLFQIMCILSAIFVLTHRSRFFVGNKSTTTEQPIRDVNNNNNNIQRQLHSLETSSSSIPQQEYQRPPLPLHQQIPQHDRHDHHPNERWNELSQEFHFNTMETPKPLIDVQIEECVRMEQAQQLYMAMNCSEPPALGERFLEMETAWHKFSPSLVNIFSPYKNHNRLLQIKTSLSSMKHAEKKKDQMSSWSTESFTSSSSSPSHSQVMNTPVLKESSSQNTEQLLSGTTQTLKETEFRSYFDQHRDTFRFMSYQSPLSEDLDDWKNAMNELNFVMNADQFDNVKMQHEHHLPIWLRVFQRTKPLDEVLQAVCQIHNINESILIVTIDGSEFYDVIQELTKVQCVKTRIYFHAFHSNLKTLLDSYVPHLFNIEMIFKKSIKLLTHAMYGLYLAFVKYQYPYVITLEDDIKPLPDFYNYHRSLYTLTLDDSPQNPYYTVSAYAHGSYHHCRYISGSLFSEKLFSKQEEEEYEKRVLRKQGPIIQCRMQDTDQLVLEEYHAIWGSGIPRRVFQRLWHVWIGATVLKQHSQYFLGVLLRDLRKPHERTITPCSNRITRLANMGENGEDDDNTRRYWTLSAQPCTNYQNEPKVKFWKYHERHYQVLNVE</sequence>
<evidence type="ECO:0000313" key="4">
    <source>
        <dbReference type="Proteomes" id="UP000444721"/>
    </source>
</evidence>
<reference evidence="3 4" key="1">
    <citation type="journal article" date="2019" name="Sci. Rep.">
        <title>Nanopore sequencing improves the draft genome of the human pathogenic amoeba Naegleria fowleri.</title>
        <authorList>
            <person name="Liechti N."/>
            <person name="Schurch N."/>
            <person name="Bruggmann R."/>
            <person name="Wittwer M."/>
        </authorList>
    </citation>
    <scope>NUCLEOTIDE SEQUENCE [LARGE SCALE GENOMIC DNA]</scope>
    <source>
        <strain evidence="3 4">ATCC 30894</strain>
    </source>
</reference>
<dbReference type="InterPro" id="IPR029044">
    <property type="entry name" value="Nucleotide-diphossugar_trans"/>
</dbReference>
<keyword evidence="2" id="KW-0812">Transmembrane</keyword>
<organism evidence="3 4">
    <name type="scientific">Naegleria fowleri</name>
    <name type="common">Brain eating amoeba</name>
    <dbReference type="NCBI Taxonomy" id="5763"/>
    <lineage>
        <taxon>Eukaryota</taxon>
        <taxon>Discoba</taxon>
        <taxon>Heterolobosea</taxon>
        <taxon>Tetramitia</taxon>
        <taxon>Eutetramitia</taxon>
        <taxon>Vahlkampfiidae</taxon>
        <taxon>Naegleria</taxon>
    </lineage>
</organism>
<evidence type="ECO:0000313" key="3">
    <source>
        <dbReference type="EMBL" id="KAF0981068.1"/>
    </source>
</evidence>
<feature type="transmembrane region" description="Helical" evidence="2">
    <location>
        <begin position="43"/>
        <end position="67"/>
    </location>
</feature>
<comment type="caution">
    <text evidence="3">The sequence shown here is derived from an EMBL/GenBank/DDBJ whole genome shotgun (WGS) entry which is preliminary data.</text>
</comment>
<keyword evidence="2" id="KW-1133">Transmembrane helix</keyword>
<dbReference type="GeneID" id="68120071"/>
<evidence type="ECO:0000256" key="1">
    <source>
        <dbReference type="SAM" id="MobiDB-lite"/>
    </source>
</evidence>
<gene>
    <name evidence="3" type="ORF">FDP41_012856</name>
</gene>
<dbReference type="OrthoDB" id="10388205at2759"/>
<evidence type="ECO:0000256" key="2">
    <source>
        <dbReference type="SAM" id="Phobius"/>
    </source>
</evidence>
<name>A0A6A5C5F2_NAEFO</name>
<dbReference type="VEuPathDB" id="AmoebaDB:NfTy_079840"/>
<feature type="region of interest" description="Disordered" evidence="1">
    <location>
        <begin position="229"/>
        <end position="272"/>
    </location>
</feature>
<dbReference type="EMBL" id="VFQX01000016">
    <property type="protein sequence ID" value="KAF0981068.1"/>
    <property type="molecule type" value="Genomic_DNA"/>
</dbReference>
<dbReference type="VEuPathDB" id="AmoebaDB:FDP41_012856"/>